<dbReference type="Gene3D" id="2.40.30.170">
    <property type="match status" value="1"/>
</dbReference>
<organism evidence="3 4">
    <name type="scientific">Tistlia consotensis USBA 355</name>
    <dbReference type="NCBI Taxonomy" id="560819"/>
    <lineage>
        <taxon>Bacteria</taxon>
        <taxon>Pseudomonadati</taxon>
        <taxon>Pseudomonadota</taxon>
        <taxon>Alphaproteobacteria</taxon>
        <taxon>Rhodospirillales</taxon>
        <taxon>Rhodovibrionaceae</taxon>
        <taxon>Tistlia</taxon>
    </lineage>
</organism>
<evidence type="ECO:0000313" key="4">
    <source>
        <dbReference type="Proteomes" id="UP000192917"/>
    </source>
</evidence>
<gene>
    <name evidence="3" type="ORF">SAMN05428998_12337</name>
</gene>
<protein>
    <submittedName>
        <fullName evidence="3">HlyD family secretion protein</fullName>
    </submittedName>
</protein>
<evidence type="ECO:0000256" key="2">
    <source>
        <dbReference type="ARBA" id="ARBA00023054"/>
    </source>
</evidence>
<name>A0A1Y6CER3_9PROT</name>
<dbReference type="EMBL" id="FWZX01000023">
    <property type="protein sequence ID" value="SMF60321.1"/>
    <property type="molecule type" value="Genomic_DNA"/>
</dbReference>
<dbReference type="Gene3D" id="1.10.287.470">
    <property type="entry name" value="Helix hairpin bin"/>
    <property type="match status" value="2"/>
</dbReference>
<proteinExistence type="predicted"/>
<dbReference type="STRING" id="560819.SAMN05428998_12337"/>
<evidence type="ECO:0000256" key="1">
    <source>
        <dbReference type="ARBA" id="ARBA00004196"/>
    </source>
</evidence>
<dbReference type="PANTHER" id="PTHR32347">
    <property type="entry name" value="EFFLUX SYSTEM COMPONENT YKNX-RELATED"/>
    <property type="match status" value="1"/>
</dbReference>
<dbReference type="InterPro" id="IPR050465">
    <property type="entry name" value="UPF0194_transport"/>
</dbReference>
<dbReference type="PANTHER" id="PTHR32347:SF23">
    <property type="entry name" value="BLL5650 PROTEIN"/>
    <property type="match status" value="1"/>
</dbReference>
<dbReference type="AlphaFoldDB" id="A0A1Y6CER3"/>
<dbReference type="Gene3D" id="2.40.50.100">
    <property type="match status" value="2"/>
</dbReference>
<accession>A0A1Y6CER3</accession>
<keyword evidence="2" id="KW-0175">Coiled coil</keyword>
<dbReference type="RefSeq" id="WP_085124974.1">
    <property type="nucleotide sequence ID" value="NZ_FWZX01000023.1"/>
</dbReference>
<dbReference type="SUPFAM" id="SSF111369">
    <property type="entry name" value="HlyD-like secretion proteins"/>
    <property type="match status" value="3"/>
</dbReference>
<dbReference type="Proteomes" id="UP000192917">
    <property type="component" value="Unassembled WGS sequence"/>
</dbReference>
<dbReference type="GO" id="GO:0030313">
    <property type="term" value="C:cell envelope"/>
    <property type="evidence" value="ECO:0007669"/>
    <property type="project" value="UniProtKB-SubCell"/>
</dbReference>
<keyword evidence="4" id="KW-1185">Reference proteome</keyword>
<comment type="subcellular location">
    <subcellularLocation>
        <location evidence="1">Cell envelope</location>
    </subcellularLocation>
</comment>
<sequence>MSGVIAWLGGLLAAVLPGVSGPQPVLGYVEGDYLYLASSCSGQLTALSVADGDEVAAGAPLFRVEDDQRAAELASARAQLANAEATLRDREAGERPEELQVIEQQLAGARADRKLAELSYERSKRLSARDVASQAKLDEDRAQLGSTGARVRELEAQLAVARLPARSQQIAAAEAEVEASRAAVARARADLEDCKVAAPAAGRIERTFLDPGEQAGPSTPVVSLLPPDKLKVRFYVPEARRSEFPLGSAVLVGCDGCGGPIRASVTWQSSQAEYTPPVIYSLDERGRLVFLVEARPENRSPALLPGQPVDVRPAR</sequence>
<reference evidence="3 4" key="1">
    <citation type="submission" date="2017-04" db="EMBL/GenBank/DDBJ databases">
        <authorList>
            <person name="Afonso C.L."/>
            <person name="Miller P.J."/>
            <person name="Scott M.A."/>
            <person name="Spackman E."/>
            <person name="Goraichik I."/>
            <person name="Dimitrov K.M."/>
            <person name="Suarez D.L."/>
            <person name="Swayne D.E."/>
        </authorList>
    </citation>
    <scope>NUCLEOTIDE SEQUENCE [LARGE SCALE GENOMIC DNA]</scope>
    <source>
        <strain evidence="3 4">USBA 355</strain>
    </source>
</reference>
<evidence type="ECO:0000313" key="3">
    <source>
        <dbReference type="EMBL" id="SMF60321.1"/>
    </source>
</evidence>